<evidence type="ECO:0000313" key="4">
    <source>
        <dbReference type="EMBL" id="GAA1762761.1"/>
    </source>
</evidence>
<dbReference type="InterPro" id="IPR016169">
    <property type="entry name" value="FAD-bd_PCMH_sub2"/>
</dbReference>
<dbReference type="PANTHER" id="PTHR43762:SF1">
    <property type="entry name" value="D-ARABINONO-1,4-LACTONE OXIDASE"/>
    <property type="match status" value="1"/>
</dbReference>
<dbReference type="InterPro" id="IPR010031">
    <property type="entry name" value="FAD_lactone_oxidase-like"/>
</dbReference>
<dbReference type="Gene3D" id="3.30.70.2520">
    <property type="match status" value="1"/>
</dbReference>
<protein>
    <submittedName>
        <fullName evidence="4">D-arabinono-1,4-lactone oxidase</fullName>
    </submittedName>
</protein>
<evidence type="ECO:0000256" key="2">
    <source>
        <dbReference type="ARBA" id="ARBA00023002"/>
    </source>
</evidence>
<evidence type="ECO:0000256" key="1">
    <source>
        <dbReference type="ARBA" id="ARBA00005466"/>
    </source>
</evidence>
<proteinExistence type="inferred from homology"/>
<dbReference type="InterPro" id="IPR007173">
    <property type="entry name" value="ALO_C"/>
</dbReference>
<dbReference type="InterPro" id="IPR006094">
    <property type="entry name" value="Oxid_FAD_bind_N"/>
</dbReference>
<dbReference type="EMBL" id="BAAAPN010000051">
    <property type="protein sequence ID" value="GAA1762761.1"/>
    <property type="molecule type" value="Genomic_DNA"/>
</dbReference>
<dbReference type="SUPFAM" id="SSF56176">
    <property type="entry name" value="FAD-binding/transporter-associated domain-like"/>
    <property type="match status" value="1"/>
</dbReference>
<dbReference type="Gene3D" id="3.30.43.10">
    <property type="entry name" value="Uridine Diphospho-n-acetylenolpyruvylglucosamine Reductase, domain 2"/>
    <property type="match status" value="1"/>
</dbReference>
<dbReference type="InterPro" id="IPR006093">
    <property type="entry name" value="Oxy_OxRdtase_FAD_BS"/>
</dbReference>
<dbReference type="PIRSF" id="PIRSF000136">
    <property type="entry name" value="LGO_GLO"/>
    <property type="match status" value="1"/>
</dbReference>
<sequence length="393" mass="43369">MNRSETRPGHWRNWAGNQSAAPIEIATPARVDELANVIGRAAVAGRRVKAVGSGHSFSGIAVADDLQIHLERLQGITSVDRETGRVRVLAGTRLADLNPLLWTLGLAMPNLGDIDAQTIAGAIATGTHGTGAGLPGLAAAVRAIRIVTADGRDRWCSPGVEPDLFAAARVGLGALGVIAEYEIACLPAYLLRAREEPARLGDALDGLDARLEAHRHLEFYWFPHTDRVQIKVNDRAPEADFAPLPRWRERVDDDLLTNVLFERINRLAAARPTLTPRINQISARALSAREYVDRSYRVFCTRRSVRFVESEYAVPRAALVPVLTEMRRWIDRSGATLPFPVEVRFAAADDIWLSTGYDRGNAYIAIHQYHRLDHRPYFAAFEAIVAEHAGRPH</sequence>
<dbReference type="Proteomes" id="UP001501475">
    <property type="component" value="Unassembled WGS sequence"/>
</dbReference>
<dbReference type="Gene3D" id="3.30.465.10">
    <property type="match status" value="1"/>
</dbReference>
<name>A0ABP4WXD3_9MICO</name>
<dbReference type="InterPro" id="IPR016167">
    <property type="entry name" value="FAD-bd_PCMH_sub1"/>
</dbReference>
<organism evidence="4 5">
    <name type="scientific">Nostocoides vanveenii</name>
    <dbReference type="NCBI Taxonomy" id="330835"/>
    <lineage>
        <taxon>Bacteria</taxon>
        <taxon>Bacillati</taxon>
        <taxon>Actinomycetota</taxon>
        <taxon>Actinomycetes</taxon>
        <taxon>Micrococcales</taxon>
        <taxon>Intrasporangiaceae</taxon>
        <taxon>Nostocoides</taxon>
    </lineage>
</organism>
<dbReference type="Pfam" id="PF04030">
    <property type="entry name" value="ALO"/>
    <property type="match status" value="1"/>
</dbReference>
<comment type="caution">
    <text evidence="4">The sequence shown here is derived from an EMBL/GenBank/DDBJ whole genome shotgun (WGS) entry which is preliminary data.</text>
</comment>
<dbReference type="PROSITE" id="PS00862">
    <property type="entry name" value="OX2_COVAL_FAD"/>
    <property type="match status" value="1"/>
</dbReference>
<comment type="similarity">
    <text evidence="1">Belongs to the oxygen-dependent FAD-linked oxidoreductase family.</text>
</comment>
<dbReference type="InterPro" id="IPR036318">
    <property type="entry name" value="FAD-bd_PCMH-like_sf"/>
</dbReference>
<dbReference type="NCBIfam" id="TIGR01679">
    <property type="entry name" value="bact_FAD_ox"/>
    <property type="match status" value="1"/>
</dbReference>
<keyword evidence="5" id="KW-1185">Reference proteome</keyword>
<gene>
    <name evidence="4" type="ORF">GCM10009810_22620</name>
</gene>
<feature type="domain" description="FAD-binding PCMH-type" evidence="3">
    <location>
        <begin position="18"/>
        <end position="188"/>
    </location>
</feature>
<accession>A0ABP4WXD3</accession>
<dbReference type="InterPro" id="IPR016166">
    <property type="entry name" value="FAD-bd_PCMH"/>
</dbReference>
<reference evidence="5" key="1">
    <citation type="journal article" date="2019" name="Int. J. Syst. Evol. Microbiol.">
        <title>The Global Catalogue of Microorganisms (GCM) 10K type strain sequencing project: providing services to taxonomists for standard genome sequencing and annotation.</title>
        <authorList>
            <consortium name="The Broad Institute Genomics Platform"/>
            <consortium name="The Broad Institute Genome Sequencing Center for Infectious Disease"/>
            <person name="Wu L."/>
            <person name="Ma J."/>
        </authorList>
    </citation>
    <scope>NUCLEOTIDE SEQUENCE [LARGE SCALE GENOMIC DNA]</scope>
    <source>
        <strain evidence="5">JCM 15591</strain>
    </source>
</reference>
<dbReference type="PROSITE" id="PS51387">
    <property type="entry name" value="FAD_PCMH"/>
    <property type="match status" value="1"/>
</dbReference>
<evidence type="ECO:0000259" key="3">
    <source>
        <dbReference type="PROSITE" id="PS51387"/>
    </source>
</evidence>
<dbReference type="Pfam" id="PF01565">
    <property type="entry name" value="FAD_binding_4"/>
    <property type="match status" value="1"/>
</dbReference>
<dbReference type="PANTHER" id="PTHR43762">
    <property type="entry name" value="L-GULONOLACTONE OXIDASE"/>
    <property type="match status" value="1"/>
</dbReference>
<evidence type="ECO:0000313" key="5">
    <source>
        <dbReference type="Proteomes" id="UP001501475"/>
    </source>
</evidence>
<keyword evidence="2" id="KW-0560">Oxidoreductase</keyword>